<evidence type="ECO:0000313" key="5">
    <source>
        <dbReference type="Proteomes" id="UP000481339"/>
    </source>
</evidence>
<keyword evidence="5" id="KW-1185">Reference proteome</keyword>
<dbReference type="Gene3D" id="2.40.110.10">
    <property type="entry name" value="Butyryl-CoA Dehydrogenase, subunit A, domain 2"/>
    <property type="match status" value="1"/>
</dbReference>
<dbReference type="PANTHER" id="PTHR43884">
    <property type="entry name" value="ACYL-COA DEHYDROGENASE"/>
    <property type="match status" value="1"/>
</dbReference>
<accession>A0A7C8FS69</accession>
<dbReference type="Pfam" id="PF02771">
    <property type="entry name" value="Acyl-CoA_dh_N"/>
    <property type="match status" value="1"/>
</dbReference>
<reference evidence="4 5" key="1">
    <citation type="submission" date="2019-09" db="EMBL/GenBank/DDBJ databases">
        <title>Phylogeny of genus Pseudoclavibacter and closely related genus.</title>
        <authorList>
            <person name="Li Y."/>
        </authorList>
    </citation>
    <scope>NUCLEOTIDE SEQUENCE [LARGE SCALE GENOMIC DNA]</scope>
    <source>
        <strain evidence="4 5">JCM 16921</strain>
    </source>
</reference>
<dbReference type="Proteomes" id="UP000481339">
    <property type="component" value="Unassembled WGS sequence"/>
</dbReference>
<dbReference type="Gene3D" id="1.20.140.10">
    <property type="entry name" value="Butyryl-CoA Dehydrogenase, subunit A, domain 3"/>
    <property type="match status" value="1"/>
</dbReference>
<evidence type="ECO:0000313" key="4">
    <source>
        <dbReference type="EMBL" id="KAB1633795.1"/>
    </source>
</evidence>
<protein>
    <submittedName>
        <fullName evidence="4">Acyl-CoA dehydrogenase</fullName>
    </submittedName>
</protein>
<feature type="domain" description="Acyl-CoA dehydrogenase C-terminal" evidence="3">
    <location>
        <begin position="257"/>
        <end position="377"/>
    </location>
</feature>
<dbReference type="InterPro" id="IPR046373">
    <property type="entry name" value="Acyl-CoA_Oxase/DH_mid-dom_sf"/>
</dbReference>
<dbReference type="InterPro" id="IPR009100">
    <property type="entry name" value="AcylCoA_DH/oxidase_NM_dom_sf"/>
</dbReference>
<dbReference type="OrthoDB" id="3404950at2"/>
<dbReference type="SUPFAM" id="SSF56645">
    <property type="entry name" value="Acyl-CoA dehydrogenase NM domain-like"/>
    <property type="match status" value="1"/>
</dbReference>
<comment type="caution">
    <text evidence="4">The sequence shown here is derived from an EMBL/GenBank/DDBJ whole genome shotgun (WGS) entry which is preliminary data.</text>
</comment>
<evidence type="ECO:0000259" key="3">
    <source>
        <dbReference type="Pfam" id="PF08028"/>
    </source>
</evidence>
<organism evidence="4 5">
    <name type="scientific">Pseudoclavibacter caeni</name>
    <dbReference type="NCBI Taxonomy" id="908846"/>
    <lineage>
        <taxon>Bacteria</taxon>
        <taxon>Bacillati</taxon>
        <taxon>Actinomycetota</taxon>
        <taxon>Actinomycetes</taxon>
        <taxon>Micrococcales</taxon>
        <taxon>Microbacteriaceae</taxon>
        <taxon>Pseudoclavibacter</taxon>
    </lineage>
</organism>
<sequence>MTEHIEPTRSAAQPLHAVPREDTLIDDRLFEAIHRRADRYDRENAFFDEDLADLRGAGYLRGAVPEELGGLGRGFAATILDQQRLAQAAPGTAIAINMHVLWALTALYLRRLGDHSYERLLEREAAGELYAFGFAEPGNNVTPRFSRTKAHPDGRGGYRFEGVKIFTSLSPAWTRLGIFGVDDETDPEHPQIIHAFIPRDAAGLDIRPTWDTVGLRASQSWTTVLDGVPAPAEGVVRRIPQGAADDLTIGNTIMFGLTVSAVYIGVAERAVQLAAEAARRPHRPPLADAAFSIDSFTRVRLAEAYSELDALRLQLRHLAGRVDAVARLTPAFRNSVIGLKVRATEGAQRIVGKAIRVVGGGSFSNGNELSRLYRDVLGGIFHPAQEETVIDGLAAQLLDGDTNVEHAVDPD</sequence>
<dbReference type="InterPro" id="IPR036250">
    <property type="entry name" value="AcylCo_DH-like_C"/>
</dbReference>
<dbReference type="GO" id="GO:0003995">
    <property type="term" value="F:acyl-CoA dehydrogenase activity"/>
    <property type="evidence" value="ECO:0007669"/>
    <property type="project" value="TreeGrafter"/>
</dbReference>
<dbReference type="PIRSF" id="PIRSF016578">
    <property type="entry name" value="HsaA"/>
    <property type="match status" value="1"/>
</dbReference>
<dbReference type="EMBL" id="WBKA01000001">
    <property type="protein sequence ID" value="KAB1633795.1"/>
    <property type="molecule type" value="Genomic_DNA"/>
</dbReference>
<evidence type="ECO:0000259" key="2">
    <source>
        <dbReference type="Pfam" id="PF02771"/>
    </source>
</evidence>
<dbReference type="Pfam" id="PF08028">
    <property type="entry name" value="Acyl-CoA_dh_2"/>
    <property type="match status" value="1"/>
</dbReference>
<proteinExistence type="predicted"/>
<dbReference type="PANTHER" id="PTHR43884:SF25">
    <property type="entry name" value="ACYL-COA DEHYDROGENASE YDBM-RELATED"/>
    <property type="match status" value="1"/>
</dbReference>
<feature type="domain" description="Acyl-CoA dehydrogenase/oxidase N-terminal" evidence="2">
    <location>
        <begin position="32"/>
        <end position="105"/>
    </location>
</feature>
<keyword evidence="1" id="KW-0560">Oxidoreductase</keyword>
<dbReference type="AlphaFoldDB" id="A0A7C8FS69"/>
<dbReference type="InterPro" id="IPR013107">
    <property type="entry name" value="Acyl-CoA_DH_C"/>
</dbReference>
<dbReference type="SUPFAM" id="SSF47203">
    <property type="entry name" value="Acyl-CoA dehydrogenase C-terminal domain-like"/>
    <property type="match status" value="1"/>
</dbReference>
<gene>
    <name evidence="4" type="ORF">F8O02_02455</name>
</gene>
<name>A0A7C8FS69_9MICO</name>
<evidence type="ECO:0000256" key="1">
    <source>
        <dbReference type="ARBA" id="ARBA00023002"/>
    </source>
</evidence>
<dbReference type="Gene3D" id="1.10.540.10">
    <property type="entry name" value="Acyl-CoA dehydrogenase/oxidase, N-terminal domain"/>
    <property type="match status" value="1"/>
</dbReference>
<dbReference type="RefSeq" id="WP_158035632.1">
    <property type="nucleotide sequence ID" value="NZ_BAAAZV010000013.1"/>
</dbReference>
<dbReference type="InterPro" id="IPR013786">
    <property type="entry name" value="AcylCoA_DH/ox_N"/>
</dbReference>
<dbReference type="InterPro" id="IPR037069">
    <property type="entry name" value="AcylCoA_DH/ox_N_sf"/>
</dbReference>
<dbReference type="GO" id="GO:0050660">
    <property type="term" value="F:flavin adenine dinucleotide binding"/>
    <property type="evidence" value="ECO:0007669"/>
    <property type="project" value="InterPro"/>
</dbReference>